<dbReference type="GeneID" id="84575345"/>
<dbReference type="Proteomes" id="UP000249886">
    <property type="component" value="Unassembled WGS sequence"/>
</dbReference>
<reference evidence="2 3" key="1">
    <citation type="submission" date="2018-06" db="EMBL/GenBank/DDBJ databases">
        <authorList>
            <consortium name="Pathogen Informatics"/>
            <person name="Doyle S."/>
        </authorList>
    </citation>
    <scope>NUCLEOTIDE SEQUENCE [LARGE SCALE GENOMIC DNA]</scope>
    <source>
        <strain evidence="2 3">NCTC10254</strain>
    </source>
</reference>
<sequence length="50" mass="5754">MILPMLWLRLVVVIGFTIFVAIQQMWLITAIGVVLTLLTGYQIYHAYSSR</sequence>
<organism evidence="2 3">
    <name type="scientific">Corynebacterium matruchotii</name>
    <dbReference type="NCBI Taxonomy" id="43768"/>
    <lineage>
        <taxon>Bacteria</taxon>
        <taxon>Bacillati</taxon>
        <taxon>Actinomycetota</taxon>
        <taxon>Actinomycetes</taxon>
        <taxon>Mycobacteriales</taxon>
        <taxon>Corynebacteriaceae</taxon>
        <taxon>Corynebacterium</taxon>
    </lineage>
</organism>
<feature type="transmembrane region" description="Helical" evidence="1">
    <location>
        <begin position="27"/>
        <end position="47"/>
    </location>
</feature>
<accession>A0A3S4YE64</accession>
<gene>
    <name evidence="2" type="ORF">NCTC10254_01336</name>
</gene>
<proteinExistence type="predicted"/>
<name>A0A3S4YE64_9CORY</name>
<dbReference type="AlphaFoldDB" id="A0A3S4YE64"/>
<keyword evidence="1" id="KW-1133">Transmembrane helix</keyword>
<comment type="caution">
    <text evidence="2">The sequence shown here is derived from an EMBL/GenBank/DDBJ whole genome shotgun (WGS) entry which is preliminary data.</text>
</comment>
<evidence type="ECO:0000313" key="3">
    <source>
        <dbReference type="Proteomes" id="UP000249886"/>
    </source>
</evidence>
<feature type="transmembrane region" description="Helical" evidence="1">
    <location>
        <begin position="6"/>
        <end position="22"/>
    </location>
</feature>
<evidence type="ECO:0000313" key="2">
    <source>
        <dbReference type="EMBL" id="SPW28369.1"/>
    </source>
</evidence>
<dbReference type="RefSeq" id="WP_005521216.1">
    <property type="nucleotide sequence ID" value="NZ_CAUOYC010000010.1"/>
</dbReference>
<protein>
    <submittedName>
        <fullName evidence="2">Hypothetical membrane protein</fullName>
    </submittedName>
</protein>
<evidence type="ECO:0000256" key="1">
    <source>
        <dbReference type="SAM" id="Phobius"/>
    </source>
</evidence>
<keyword evidence="1" id="KW-0472">Membrane</keyword>
<keyword evidence="1" id="KW-0812">Transmembrane</keyword>
<dbReference type="EMBL" id="UARK01000008">
    <property type="protein sequence ID" value="SPW28369.1"/>
    <property type="molecule type" value="Genomic_DNA"/>
</dbReference>